<dbReference type="EMBL" id="JSFK01000031">
    <property type="protein sequence ID" value="KHA70749.1"/>
    <property type="molecule type" value="Genomic_DNA"/>
</dbReference>
<dbReference type="InterPro" id="IPR000873">
    <property type="entry name" value="AMP-dep_synth/lig_dom"/>
</dbReference>
<organism evidence="5 6">
    <name type="scientific">Pseudomonas chlororaphis</name>
    <dbReference type="NCBI Taxonomy" id="587753"/>
    <lineage>
        <taxon>Bacteria</taxon>
        <taxon>Pseudomonadati</taxon>
        <taxon>Pseudomonadota</taxon>
        <taxon>Gammaproteobacteria</taxon>
        <taxon>Pseudomonadales</taxon>
        <taxon>Pseudomonadaceae</taxon>
        <taxon>Pseudomonas</taxon>
    </lineage>
</organism>
<dbReference type="NCBIfam" id="NF003417">
    <property type="entry name" value="PRK04813.1"/>
    <property type="match status" value="2"/>
</dbReference>
<dbReference type="GO" id="GO:0005737">
    <property type="term" value="C:cytoplasm"/>
    <property type="evidence" value="ECO:0007669"/>
    <property type="project" value="TreeGrafter"/>
</dbReference>
<dbReference type="SUPFAM" id="SSF47336">
    <property type="entry name" value="ACP-like"/>
    <property type="match status" value="2"/>
</dbReference>
<dbReference type="CDD" id="cd05930">
    <property type="entry name" value="A_NRPS"/>
    <property type="match status" value="2"/>
</dbReference>
<dbReference type="FunFam" id="3.30.300.30:FF:000015">
    <property type="entry name" value="Nonribosomal peptide synthase SidD"/>
    <property type="match status" value="1"/>
</dbReference>
<dbReference type="CDD" id="cd19531">
    <property type="entry name" value="LCL_NRPS-like"/>
    <property type="match status" value="1"/>
</dbReference>
<dbReference type="SUPFAM" id="SSF56801">
    <property type="entry name" value="Acetyl-CoA synthetase-like"/>
    <property type="match status" value="2"/>
</dbReference>
<evidence type="ECO:0000256" key="2">
    <source>
        <dbReference type="ARBA" id="ARBA00022450"/>
    </source>
</evidence>
<dbReference type="FunFam" id="2.30.38.10:FF:000001">
    <property type="entry name" value="Non-ribosomal peptide synthetase PvdI"/>
    <property type="match status" value="1"/>
</dbReference>
<dbReference type="GO" id="GO:0031177">
    <property type="term" value="F:phosphopantetheine binding"/>
    <property type="evidence" value="ECO:0007669"/>
    <property type="project" value="InterPro"/>
</dbReference>
<dbReference type="InterPro" id="IPR001242">
    <property type="entry name" value="Condensation_dom"/>
</dbReference>
<dbReference type="FunFam" id="3.40.50.980:FF:000002">
    <property type="entry name" value="Enterobactin synthetase component F"/>
    <property type="match status" value="1"/>
</dbReference>
<feature type="domain" description="Carrier" evidence="4">
    <location>
        <begin position="1045"/>
        <end position="1119"/>
    </location>
</feature>
<dbReference type="Gene3D" id="2.30.38.10">
    <property type="entry name" value="Luciferase, Domain 3"/>
    <property type="match status" value="1"/>
</dbReference>
<dbReference type="PATRIC" id="fig|587753.9.peg.3991"/>
<dbReference type="PROSITE" id="PS50075">
    <property type="entry name" value="CARRIER"/>
    <property type="match status" value="2"/>
</dbReference>
<dbReference type="InterPro" id="IPR010071">
    <property type="entry name" value="AA_adenyl_dom"/>
</dbReference>
<comment type="caution">
    <text evidence="5">The sequence shown here is derived from an EMBL/GenBank/DDBJ whole genome shotgun (WGS) entry which is preliminary data.</text>
</comment>
<dbReference type="Gene3D" id="3.40.50.980">
    <property type="match status" value="2"/>
</dbReference>
<reference evidence="5 6" key="1">
    <citation type="submission" date="2014-10" db="EMBL/GenBank/DDBJ databases">
        <title>Draft genome sequence of Pseudomonas chlororaphis EA105.</title>
        <authorList>
            <person name="McCully L.M."/>
            <person name="Bitzer A.S."/>
            <person name="Spence C."/>
            <person name="Bais H."/>
            <person name="Silby M.W."/>
        </authorList>
    </citation>
    <scope>NUCLEOTIDE SEQUENCE [LARGE SCALE GENOMIC DNA]</scope>
    <source>
        <strain evidence="5 6">EA105</strain>
    </source>
</reference>
<gene>
    <name evidence="5" type="ORF">NZ35_23960</name>
</gene>
<sequence length="2172" mass="238199">MSSTFEVTNHVLDLLSLYLENGVCLHLADEGVELQNLESTVAQSLEALTPELQAHLQNLLQEEIGRPLQGGTVLPLSWIQRRHYFVTRHEGAEVSSTVPHALRFSGRLDQTALRDALLHLLQVHPMLRASVHEMYGVLFQWIAPTVQLTIEFEDLSHTPISSQEAQLAAFSLEVMRRPFQLDRGLLMRPVLVRLSDEEHVLLLPLHHLIADGLSLRVINDSLLSAYESYLTSGHADLPAPVSTYADFIRFQHSERSRTENARHLDYWIKRMAGKPVMLSLPTDKARPATPSYKGRYVDRVLDEALTNALSDFAKKQHVTPFMLYSAAFHVLLARYSGQSEVTLGYPFGNRIRREDTDTVGLFVNTLLQRVDVSDDPVTSDFLTRVKREILLGTGHHRLQFDKLLDALDVERSASYHPLFQAFIGYYGQQANRVEPASVAVKPYIVDTGAARFDLELFLRPQGGETVMMLWAQDDLFRPETSARMLVHLENILKGMLAAPEERISSLSLLSEQESGDLLKLARGGAPLLLGTTILEQIADTCRAFPDRVAVRFEGQSISYRELDAASWQVARSLADRGVEAGDVVAVQLQRSRELPICLVGILKAGAAYMPLDPQAPQSRVMEMLDDCSPRVLIVENSAMAPPGGLPWATLSSLFTQVPSCPSDAFIGPGTGPAGNDLAYVIFTSGSTGRPKGVMNTHEALLSRLAWMQKAFPLQTGDVVVQKTPLTFDVSVWEVFWPLMYGATLVMAKPEGHKDPEYLAALFSREQVSVAHFVPSMLSAFVAAEVLPSCTHLRQVICSGEALPLRLANAVKQTSAAALHNLYGPTEAAIDVTWYTVTENSLKAGSVPIGRAIDGLEIFILDKNFNLVPPGVVGEIHIGGIGLARGYINQPALTAQKFIPSPFSDQGARLYRTGDLGRHRWDGQIEYLGRNDNQVKLRGFRIELGDIETALMRLPAIREAVVTLNQDSRGHATLAAFLASDEVSAQLIQRARETLSSSLPEYMIPSLWSVVEVFSRLQSGKVDRSALPIPVAYADAVGAARPLEQNSLSDAEQTLAAAWASVLGRAVTQGDEDFFHLGGDSLRSIELVVAARRAGLQLSVEKIFQNSTLRRMALVVTPLSGPAMMAIAPFGLISAAVQEGLDRDIEDAFPLSRLMTGLYYESVASPDYHIYTTAVELEGAFVEPVFKQAVALLMQRHPFLRSSIDVSSYQQPLQLIHRDVEVSLPVVDISDIDPAAQAASFKAWFDEQRTVRFQWDKAPLFAMTVHRYSASRFTLTLAEPYLDGWSVTLVISELLELYQQLLQHAIPVVEPVRAQGEFLLREADALDDPDHKAFWARQLASPHQGQLPLAKGSNYRTLNVPVSSATSDNLKRLAQSLGVSIKAVLLSAHLQVIAFISGRTEVITGLMSNSRPETTAGTSAVGMFLNTLPLHINVAGLTRRQLILAVHAFEAQALPFRNYPFAQMLSDAGIDNVIDSTFNYTHFRPYEQFADNQGLKLKSIRATDQTYHSLTAQFRLDVLTQGVGLFVEFSNTALSDAAMGRIASYYEAALSQLATHPESSVCPLDGLAGRDAHALLVSPPVELEVCRLIAAFDQQCEASPQSLALLCEGRSISYAKLSQWVDRFAETLRQQQVVPGSIVGICVERSAEYVVAVLASLRLAATYMPLDHASPTERLGMILHQSQARLLIVSSSTRSKVPGVLAVAVDAMPIDERRSTVSWPLNARHPAVLMYTSGSTGTPKGVLLHDEAILTRLQWSRCQEPSKPSDVFVLRTPVGFVDGIAEMFDGLLRGVPTVILPERIKDPVELMNFIQTHRITKLTCVPALATEMLDSDAEPRVRLATLDCLHLSGELLKGELVEKIRQHLPNVNLINLYGSTEVCADATVFKVREAAALLTPVGLPIPGAQVMVEHEGGGYAPIGTPGELLVGGQILALGYFGDARQTAQRFTPSLLNDGGRVYRTGDIAVLSDSGELNVLGRADRQIKIRGIRIEPAEIEAALKTHAQVAEALTVQRVLEGRNVLVAYVRPPAQADAAAADALIEHLSSRVLVAAIPDVFITVESWPLLPSGKIDINALPVYGPQRTEGRQPDGIIELELAALWEQRLKTALVSVEDDFFQLGGNSLSAIILAGMIGRRFGVCMNVSDIFDHRTLAKQAHLLEVKLLETEAAELADEQ</sequence>
<dbReference type="InterPro" id="IPR020806">
    <property type="entry name" value="PKS_PP-bd"/>
</dbReference>
<dbReference type="Gene3D" id="3.30.559.10">
    <property type="entry name" value="Chloramphenicol acetyltransferase-like domain"/>
    <property type="match status" value="2"/>
</dbReference>
<proteinExistence type="predicted"/>
<dbReference type="PROSITE" id="PS00455">
    <property type="entry name" value="AMP_BINDING"/>
    <property type="match status" value="2"/>
</dbReference>
<dbReference type="Proteomes" id="UP000030564">
    <property type="component" value="Unassembled WGS sequence"/>
</dbReference>
<dbReference type="PANTHER" id="PTHR45527">
    <property type="entry name" value="NONRIBOSOMAL PEPTIDE SYNTHETASE"/>
    <property type="match status" value="1"/>
</dbReference>
<dbReference type="FunFam" id="3.40.50.12780:FF:000012">
    <property type="entry name" value="Non-ribosomal peptide synthetase"/>
    <property type="match status" value="1"/>
</dbReference>
<dbReference type="Pfam" id="PF00501">
    <property type="entry name" value="AMP-binding"/>
    <property type="match status" value="2"/>
</dbReference>
<evidence type="ECO:0000256" key="3">
    <source>
        <dbReference type="ARBA" id="ARBA00022553"/>
    </source>
</evidence>
<dbReference type="SUPFAM" id="SSF52777">
    <property type="entry name" value="CoA-dependent acyltransferases"/>
    <property type="match status" value="4"/>
</dbReference>
<dbReference type="SMART" id="SM00823">
    <property type="entry name" value="PKS_PP"/>
    <property type="match status" value="2"/>
</dbReference>
<evidence type="ECO:0000313" key="5">
    <source>
        <dbReference type="EMBL" id="KHA70749.1"/>
    </source>
</evidence>
<evidence type="ECO:0000259" key="4">
    <source>
        <dbReference type="PROSITE" id="PS50075"/>
    </source>
</evidence>
<dbReference type="PANTHER" id="PTHR45527:SF1">
    <property type="entry name" value="FATTY ACID SYNTHASE"/>
    <property type="match status" value="1"/>
</dbReference>
<dbReference type="Pfam" id="PF00668">
    <property type="entry name" value="Condensation"/>
    <property type="match status" value="2"/>
</dbReference>
<accession>A0A0A6D831</accession>
<dbReference type="InterPro" id="IPR023213">
    <property type="entry name" value="CAT-like_dom_sf"/>
</dbReference>
<name>A0A0A6D831_9PSED</name>
<dbReference type="Gene3D" id="3.30.559.30">
    <property type="entry name" value="Nonribosomal peptide synthetase, condensation domain"/>
    <property type="match status" value="2"/>
</dbReference>
<dbReference type="Gene3D" id="1.10.1200.10">
    <property type="entry name" value="ACP-like"/>
    <property type="match status" value="1"/>
</dbReference>
<dbReference type="InterPro" id="IPR029058">
    <property type="entry name" value="AB_hydrolase_fold"/>
</dbReference>
<dbReference type="PROSITE" id="PS00012">
    <property type="entry name" value="PHOSPHOPANTETHEINE"/>
    <property type="match status" value="1"/>
</dbReference>
<dbReference type="Gene3D" id="3.40.50.1820">
    <property type="entry name" value="alpha/beta hydrolase"/>
    <property type="match status" value="1"/>
</dbReference>
<dbReference type="GO" id="GO:0016874">
    <property type="term" value="F:ligase activity"/>
    <property type="evidence" value="ECO:0007669"/>
    <property type="project" value="UniProtKB-KW"/>
</dbReference>
<feature type="domain" description="Carrier" evidence="4">
    <location>
        <begin position="2085"/>
        <end position="2160"/>
    </location>
</feature>
<evidence type="ECO:0000313" key="6">
    <source>
        <dbReference type="Proteomes" id="UP000030564"/>
    </source>
</evidence>
<protein>
    <submittedName>
        <fullName evidence="5">Long-chain fatty acid--CoA ligase</fullName>
    </submittedName>
</protein>
<dbReference type="Gene3D" id="3.30.300.30">
    <property type="match status" value="2"/>
</dbReference>
<dbReference type="InterPro" id="IPR036736">
    <property type="entry name" value="ACP-like_sf"/>
</dbReference>
<dbReference type="GO" id="GO:0044550">
    <property type="term" value="P:secondary metabolite biosynthetic process"/>
    <property type="evidence" value="ECO:0007669"/>
    <property type="project" value="TreeGrafter"/>
</dbReference>
<dbReference type="GO" id="GO:0043041">
    <property type="term" value="P:amino acid activation for nonribosomal peptide biosynthetic process"/>
    <property type="evidence" value="ECO:0007669"/>
    <property type="project" value="TreeGrafter"/>
</dbReference>
<dbReference type="OrthoDB" id="9757559at2"/>
<keyword evidence="5" id="KW-0436">Ligase</keyword>
<dbReference type="InterPro" id="IPR020845">
    <property type="entry name" value="AMP-binding_CS"/>
</dbReference>
<dbReference type="InterPro" id="IPR009081">
    <property type="entry name" value="PP-bd_ACP"/>
</dbReference>
<dbReference type="InterPro" id="IPR006162">
    <property type="entry name" value="Ppantetheine_attach_site"/>
</dbReference>
<dbReference type="InterPro" id="IPR042099">
    <property type="entry name" value="ANL_N_sf"/>
</dbReference>
<keyword evidence="2" id="KW-0596">Phosphopantetheine</keyword>
<keyword evidence="3" id="KW-0597">Phosphoprotein</keyword>
<evidence type="ECO:0000256" key="1">
    <source>
        <dbReference type="ARBA" id="ARBA00001957"/>
    </source>
</evidence>
<dbReference type="Pfam" id="PF00550">
    <property type="entry name" value="PP-binding"/>
    <property type="match status" value="2"/>
</dbReference>
<dbReference type="Gene3D" id="3.40.50.12780">
    <property type="entry name" value="N-terminal domain of ligase-like"/>
    <property type="match status" value="1"/>
</dbReference>
<comment type="cofactor">
    <cofactor evidence="1">
        <name>pantetheine 4'-phosphate</name>
        <dbReference type="ChEBI" id="CHEBI:47942"/>
    </cofactor>
</comment>
<dbReference type="InterPro" id="IPR045851">
    <property type="entry name" value="AMP-bd_C_sf"/>
</dbReference>
<dbReference type="NCBIfam" id="TIGR01733">
    <property type="entry name" value="AA-adenyl-dom"/>
    <property type="match status" value="2"/>
</dbReference>